<evidence type="ECO:0000313" key="4">
    <source>
        <dbReference type="Proteomes" id="UP000018901"/>
    </source>
</evidence>
<dbReference type="AlphaFoldDB" id="W0ET19"/>
<evidence type="ECO:0000259" key="2">
    <source>
        <dbReference type="Pfam" id="PF00691"/>
    </source>
</evidence>
<proteinExistence type="predicted"/>
<sequence length="455" mass="51169">MRKILFFLLAGAFFIGDVHSQEAIDSMKIFYRRGYRYVDLSFRDNRAQLQRFLNSVEEALENDRVEKLVIRSYASPDGSEEANAQLAEGRAEELKNYLVNEGNIPASLIEHHAEGIAWDMLRQQVAASEMEGRDEVLSILDHTPVWVFDDQGQIIGGRKKELMDLQGGRPYRYMMEHIFPDLRNSSNTVLYLRIVEKETTQDRVQSSASTIRSADVVSSVTTAPSVQAEPVTPVEETVPETPTVTAESSATAASDGTREPSAALSGDRYPRHIFGLHAGYCSSWITSYGMKSSTQSGYEAGFTYRLGLSRQYPVYFRTGLNFISKGYEVNGFDDTRTVINYLQLPVGIDYTIALGKHLALIPSAGLYYAFGVWGKRQVGDEKICLFGREGGFSRHDMGFQCGLDVAFYRFFVGAEYQHGLIDIDKNDTMYGDNSQMIGYKHVQNRCWVVKAGIYF</sequence>
<dbReference type="STRING" id="880074.BARVI_05030"/>
<dbReference type="InterPro" id="IPR036737">
    <property type="entry name" value="OmpA-like_sf"/>
</dbReference>
<organism evidence="3 4">
    <name type="scientific">Barnesiella viscericola DSM 18177</name>
    <dbReference type="NCBI Taxonomy" id="880074"/>
    <lineage>
        <taxon>Bacteria</taxon>
        <taxon>Pseudomonadati</taxon>
        <taxon>Bacteroidota</taxon>
        <taxon>Bacteroidia</taxon>
        <taxon>Bacteroidales</taxon>
        <taxon>Barnesiellaceae</taxon>
        <taxon>Barnesiella</taxon>
    </lineage>
</organism>
<feature type="domain" description="OmpA-like" evidence="2">
    <location>
        <begin position="47"/>
        <end position="115"/>
    </location>
</feature>
<keyword evidence="4" id="KW-1185">Reference proteome</keyword>
<dbReference type="KEGG" id="bvs:BARVI_05030"/>
<accession>W0ET19</accession>
<dbReference type="PATRIC" id="fig|880074.11.peg.1060"/>
<evidence type="ECO:0000256" key="1">
    <source>
        <dbReference type="SAM" id="MobiDB-lite"/>
    </source>
</evidence>
<gene>
    <name evidence="3" type="ORF">BARVI_05030</name>
</gene>
<dbReference type="Gene3D" id="3.30.1330.60">
    <property type="entry name" value="OmpA-like domain"/>
    <property type="match status" value="1"/>
</dbReference>
<dbReference type="eggNOG" id="COG2885">
    <property type="taxonomic scope" value="Bacteria"/>
</dbReference>
<protein>
    <recommendedName>
        <fullName evidence="2">OmpA-like domain-containing protein</fullName>
    </recommendedName>
</protein>
<dbReference type="HOGENOM" id="CLU_627964_0_0_10"/>
<dbReference type="SUPFAM" id="SSF103088">
    <property type="entry name" value="OmpA-like"/>
    <property type="match status" value="1"/>
</dbReference>
<dbReference type="OrthoDB" id="1046564at2"/>
<dbReference type="InterPro" id="IPR006665">
    <property type="entry name" value="OmpA-like"/>
</dbReference>
<dbReference type="EMBL" id="CP007034">
    <property type="protein sequence ID" value="AHF12246.1"/>
    <property type="molecule type" value="Genomic_DNA"/>
</dbReference>
<dbReference type="Proteomes" id="UP000018901">
    <property type="component" value="Chromosome"/>
</dbReference>
<dbReference type="Pfam" id="PF00691">
    <property type="entry name" value="OmpA"/>
    <property type="match status" value="1"/>
</dbReference>
<reference evidence="3 4" key="1">
    <citation type="submission" date="2013-12" db="EMBL/GenBank/DDBJ databases">
        <authorList>
            <consortium name="DOE Joint Genome Institute"/>
            <person name="Eisen J."/>
            <person name="Huntemann M."/>
            <person name="Han J."/>
            <person name="Chen A."/>
            <person name="Kyrpides N."/>
            <person name="Mavromatis K."/>
            <person name="Markowitz V."/>
            <person name="Palaniappan K."/>
            <person name="Ivanova N."/>
            <person name="Schaumberg A."/>
            <person name="Pati A."/>
            <person name="Liolios K."/>
            <person name="Nordberg H.P."/>
            <person name="Cantor M.N."/>
            <person name="Hua S.X."/>
            <person name="Woyke T."/>
        </authorList>
    </citation>
    <scope>NUCLEOTIDE SEQUENCE [LARGE SCALE GENOMIC DNA]</scope>
    <source>
        <strain evidence="4">DSM 18177</strain>
    </source>
</reference>
<name>W0ET19_9BACT</name>
<feature type="region of interest" description="Disordered" evidence="1">
    <location>
        <begin position="222"/>
        <end position="263"/>
    </location>
</feature>
<evidence type="ECO:0000313" key="3">
    <source>
        <dbReference type="EMBL" id="AHF12246.1"/>
    </source>
</evidence>
<feature type="compositionally biased region" description="Low complexity" evidence="1">
    <location>
        <begin position="229"/>
        <end position="254"/>
    </location>
</feature>